<protein>
    <submittedName>
        <fullName evidence="2">Uncharacterized protein</fullName>
    </submittedName>
</protein>
<name>A0ABU6R0X6_9FABA</name>
<feature type="non-terminal residue" evidence="2">
    <location>
        <position position="1"/>
    </location>
</feature>
<reference evidence="2 3" key="1">
    <citation type="journal article" date="2023" name="Plants (Basel)">
        <title>Bridging the Gap: Combining Genomics and Transcriptomics Approaches to Understand Stylosanthes scabra, an Orphan Legume from the Brazilian Caatinga.</title>
        <authorList>
            <person name="Ferreira-Neto J.R.C."/>
            <person name="da Silva M.D."/>
            <person name="Binneck E."/>
            <person name="de Melo N.F."/>
            <person name="da Silva R.H."/>
            <person name="de Melo A.L.T.M."/>
            <person name="Pandolfi V."/>
            <person name="Bustamante F.O."/>
            <person name="Brasileiro-Vidal A.C."/>
            <person name="Benko-Iseppon A.M."/>
        </authorList>
    </citation>
    <scope>NUCLEOTIDE SEQUENCE [LARGE SCALE GENOMIC DNA]</scope>
    <source>
        <tissue evidence="2">Leaves</tissue>
    </source>
</reference>
<keyword evidence="3" id="KW-1185">Reference proteome</keyword>
<proteinExistence type="predicted"/>
<evidence type="ECO:0000256" key="1">
    <source>
        <dbReference type="SAM" id="MobiDB-lite"/>
    </source>
</evidence>
<comment type="caution">
    <text evidence="2">The sequence shown here is derived from an EMBL/GenBank/DDBJ whole genome shotgun (WGS) entry which is preliminary data.</text>
</comment>
<organism evidence="2 3">
    <name type="scientific">Stylosanthes scabra</name>
    <dbReference type="NCBI Taxonomy" id="79078"/>
    <lineage>
        <taxon>Eukaryota</taxon>
        <taxon>Viridiplantae</taxon>
        <taxon>Streptophyta</taxon>
        <taxon>Embryophyta</taxon>
        <taxon>Tracheophyta</taxon>
        <taxon>Spermatophyta</taxon>
        <taxon>Magnoliopsida</taxon>
        <taxon>eudicotyledons</taxon>
        <taxon>Gunneridae</taxon>
        <taxon>Pentapetalae</taxon>
        <taxon>rosids</taxon>
        <taxon>fabids</taxon>
        <taxon>Fabales</taxon>
        <taxon>Fabaceae</taxon>
        <taxon>Papilionoideae</taxon>
        <taxon>50 kb inversion clade</taxon>
        <taxon>dalbergioids sensu lato</taxon>
        <taxon>Dalbergieae</taxon>
        <taxon>Pterocarpus clade</taxon>
        <taxon>Stylosanthes</taxon>
    </lineage>
</organism>
<dbReference type="Proteomes" id="UP001341840">
    <property type="component" value="Unassembled WGS sequence"/>
</dbReference>
<dbReference type="EMBL" id="JASCZI010013154">
    <property type="protein sequence ID" value="MED6118030.1"/>
    <property type="molecule type" value="Genomic_DNA"/>
</dbReference>
<evidence type="ECO:0000313" key="3">
    <source>
        <dbReference type="Proteomes" id="UP001341840"/>
    </source>
</evidence>
<gene>
    <name evidence="2" type="ORF">PIB30_115638</name>
</gene>
<feature type="region of interest" description="Disordered" evidence="1">
    <location>
        <begin position="32"/>
        <end position="51"/>
    </location>
</feature>
<accession>A0ABU6R0X6</accession>
<evidence type="ECO:0000313" key="2">
    <source>
        <dbReference type="EMBL" id="MED6118030.1"/>
    </source>
</evidence>
<sequence length="51" mass="5781">TPRICVEEHAYACYIVDSIYATPPDHAYAWRSKSSTRMRGKLPQVTSQSHA</sequence>